<evidence type="ECO:0000256" key="12">
    <source>
        <dbReference type="ARBA" id="ARBA00023136"/>
    </source>
</evidence>
<dbReference type="PANTHER" id="PTHR46300">
    <property type="entry name" value="P450, PUTATIVE (EUROFUNG)-RELATED-RELATED"/>
    <property type="match status" value="1"/>
</dbReference>
<evidence type="ECO:0000256" key="3">
    <source>
        <dbReference type="ARBA" id="ARBA00005179"/>
    </source>
</evidence>
<comment type="caution">
    <text evidence="15">The sequence shown here is derived from an EMBL/GenBank/DDBJ whole genome shotgun (WGS) entry which is preliminary data.</text>
</comment>
<dbReference type="SUPFAM" id="SSF48264">
    <property type="entry name" value="Cytochrome P450"/>
    <property type="match status" value="2"/>
</dbReference>
<keyword evidence="9" id="KW-0560">Oxidoreductase</keyword>
<dbReference type="GO" id="GO:0005506">
    <property type="term" value="F:iron ion binding"/>
    <property type="evidence" value="ECO:0007669"/>
    <property type="project" value="InterPro"/>
</dbReference>
<dbReference type="GO" id="GO:0020037">
    <property type="term" value="F:heme binding"/>
    <property type="evidence" value="ECO:0007669"/>
    <property type="project" value="InterPro"/>
</dbReference>
<comment type="cofactor">
    <cofactor evidence="1 13">
        <name>heme</name>
        <dbReference type="ChEBI" id="CHEBI:30413"/>
    </cofactor>
</comment>
<reference evidence="15" key="1">
    <citation type="submission" date="2021-01" db="EMBL/GenBank/DDBJ databases">
        <authorList>
            <person name="Kaushik A."/>
        </authorList>
    </citation>
    <scope>NUCLEOTIDE SEQUENCE</scope>
    <source>
        <strain evidence="15">AG6-10EEA</strain>
    </source>
</reference>
<organism evidence="15 16">
    <name type="scientific">Rhizoctonia solani</name>
    <dbReference type="NCBI Taxonomy" id="456999"/>
    <lineage>
        <taxon>Eukaryota</taxon>
        <taxon>Fungi</taxon>
        <taxon>Dikarya</taxon>
        <taxon>Basidiomycota</taxon>
        <taxon>Agaricomycotina</taxon>
        <taxon>Agaricomycetes</taxon>
        <taxon>Cantharellales</taxon>
        <taxon>Ceratobasidiaceae</taxon>
        <taxon>Rhizoctonia</taxon>
    </lineage>
</organism>
<keyword evidence="5 13" id="KW-0349">Heme</keyword>
<evidence type="ECO:0000256" key="8">
    <source>
        <dbReference type="ARBA" id="ARBA00022989"/>
    </source>
</evidence>
<dbReference type="GO" id="GO:0004497">
    <property type="term" value="F:monooxygenase activity"/>
    <property type="evidence" value="ECO:0007669"/>
    <property type="project" value="UniProtKB-KW"/>
</dbReference>
<dbReference type="InterPro" id="IPR001128">
    <property type="entry name" value="Cyt_P450"/>
</dbReference>
<evidence type="ECO:0000256" key="4">
    <source>
        <dbReference type="ARBA" id="ARBA00010617"/>
    </source>
</evidence>
<dbReference type="Proteomes" id="UP000663853">
    <property type="component" value="Unassembled WGS sequence"/>
</dbReference>
<gene>
    <name evidence="15" type="ORF">RDB_LOCUS94589</name>
</gene>
<dbReference type="Gene3D" id="1.10.630.10">
    <property type="entry name" value="Cytochrome P450"/>
    <property type="match status" value="3"/>
</dbReference>
<dbReference type="InterPro" id="IPR017972">
    <property type="entry name" value="Cyt_P450_CS"/>
</dbReference>
<keyword evidence="7 13" id="KW-0479">Metal-binding</keyword>
<feature type="binding site" description="axial binding residue" evidence="13">
    <location>
        <position position="753"/>
    </location>
    <ligand>
        <name>heme</name>
        <dbReference type="ChEBI" id="CHEBI:30413"/>
    </ligand>
    <ligandPart>
        <name>Fe</name>
        <dbReference type="ChEBI" id="CHEBI:18248"/>
    </ligandPart>
</feature>
<name>A0A8H3CIM3_9AGAM</name>
<evidence type="ECO:0000256" key="13">
    <source>
        <dbReference type="PIRSR" id="PIRSR602401-1"/>
    </source>
</evidence>
<evidence type="ECO:0000256" key="10">
    <source>
        <dbReference type="ARBA" id="ARBA00023004"/>
    </source>
</evidence>
<dbReference type="GO" id="GO:0016705">
    <property type="term" value="F:oxidoreductase activity, acting on paired donors, with incorporation or reduction of molecular oxygen"/>
    <property type="evidence" value="ECO:0007669"/>
    <property type="project" value="InterPro"/>
</dbReference>
<feature type="transmembrane region" description="Helical" evidence="14">
    <location>
        <begin position="447"/>
        <end position="468"/>
    </location>
</feature>
<evidence type="ECO:0000313" key="16">
    <source>
        <dbReference type="Proteomes" id="UP000663853"/>
    </source>
</evidence>
<comment type="subcellular location">
    <subcellularLocation>
        <location evidence="2">Membrane</location>
    </subcellularLocation>
</comment>
<keyword evidence="8 14" id="KW-1133">Transmembrane helix</keyword>
<dbReference type="InterPro" id="IPR002401">
    <property type="entry name" value="Cyt_P450_E_grp-I"/>
</dbReference>
<evidence type="ECO:0000256" key="9">
    <source>
        <dbReference type="ARBA" id="ARBA00023002"/>
    </source>
</evidence>
<evidence type="ECO:0000313" key="15">
    <source>
        <dbReference type="EMBL" id="CAE6485323.1"/>
    </source>
</evidence>
<evidence type="ECO:0000256" key="2">
    <source>
        <dbReference type="ARBA" id="ARBA00004370"/>
    </source>
</evidence>
<comment type="pathway">
    <text evidence="3">Secondary metabolite biosynthesis.</text>
</comment>
<dbReference type="InterPro" id="IPR050364">
    <property type="entry name" value="Cytochrome_P450_fung"/>
</dbReference>
<protein>
    <recommendedName>
        <fullName evidence="17">Steroid 17-alpha-hydroxylase/17,20 lyase</fullName>
    </recommendedName>
</protein>
<dbReference type="PROSITE" id="PS00086">
    <property type="entry name" value="CYTOCHROME_P450"/>
    <property type="match status" value="1"/>
</dbReference>
<evidence type="ECO:0000256" key="5">
    <source>
        <dbReference type="ARBA" id="ARBA00022617"/>
    </source>
</evidence>
<evidence type="ECO:0000256" key="7">
    <source>
        <dbReference type="ARBA" id="ARBA00022723"/>
    </source>
</evidence>
<dbReference type="EMBL" id="CAJMXA010002670">
    <property type="protein sequence ID" value="CAE6485323.1"/>
    <property type="molecule type" value="Genomic_DNA"/>
</dbReference>
<dbReference type="GO" id="GO:0016020">
    <property type="term" value="C:membrane"/>
    <property type="evidence" value="ECO:0007669"/>
    <property type="project" value="UniProtKB-SubCell"/>
</dbReference>
<keyword evidence="10 13" id="KW-0408">Iron</keyword>
<dbReference type="AlphaFoldDB" id="A0A8H3CIM3"/>
<dbReference type="InterPro" id="IPR036396">
    <property type="entry name" value="Cyt_P450_sf"/>
</dbReference>
<evidence type="ECO:0000256" key="1">
    <source>
        <dbReference type="ARBA" id="ARBA00001971"/>
    </source>
</evidence>
<sequence length="841" mass="95203">MEHLGALRTLTAPMAALSITGGAVLLLAYTWDWPGSRRSDMPPGNLLSLKPTNVYEQLRQLSLDYGPIVSLKIGSGTLIIIGGDGSQVRELYDKRGTLYSGRPLQMVTEIAGGGDHFLFQQDPQKWRIGRKQIVQHFAPTVMKNENVALQEAESVQLLHEFLHQPEDFMTHPMRYHDPIVQEVEDTMRLLSNLLVPGGKPPVEDFPVLNYLPEFVSPWKAKCKQLGQKMDRLYCDIGVQRGMQGLNTNNLAYKLRMGEEGTGLTRHQQAFVCGIVLEGGTDIVAAVILTCLLALINHPTTQKRAHEELDAMYDEETMPRWNDEQAMPFVRAKADDHYGGYFIPEGSQLLCVAWTIHTNAERYEEPEVFKPERFLNHSMSMAESLAQGDPLKRDHFAFGAGVSASTDFSTAFMGEGVRIPKKFPLVVTPRSQRRVQAIEEAMLSARDIFSHLLVAGGFTIVLAAVGWHWNWPGSRRKNMPPGPTPLPILGNVLRMKPVDIYAQFRELNDKYGPIVSLKVGAGDMIVIGGDGSLVRHLLDKRGAIYSNRPLQLATEIAGRGDALLFQQDTNKWRLARKQIVQHYASSVVKVEYVALQEAESVQLLYEFLHNPKRFMQHPMRFTTSVVTCLNYGVRCEAYEDPAVRGIEEVMFRVCELLMPGSKPPVEDFPWLRFIPDFISDWKAKSRKTGELMDKLYGVIFNIWAIHSNPDRFEDPKTFKPERFMNHKMSMAESIAQGDPFQRDHFAFGAGRRSCPGVQVAEQNMFIALSRLLWAFEFFAPPGSHVNIEQSAFFGETVRHPKEFPLVIKPRSERRKTTIEREMAHAKEHMFSQYGVYKTEWAS</sequence>
<keyword evidence="11" id="KW-0503">Monooxygenase</keyword>
<comment type="similarity">
    <text evidence="4">Belongs to the cytochrome P450 family.</text>
</comment>
<evidence type="ECO:0000256" key="14">
    <source>
        <dbReference type="SAM" id="Phobius"/>
    </source>
</evidence>
<accession>A0A8H3CIM3</accession>
<evidence type="ECO:0000256" key="6">
    <source>
        <dbReference type="ARBA" id="ARBA00022692"/>
    </source>
</evidence>
<dbReference type="Pfam" id="PF00067">
    <property type="entry name" value="p450"/>
    <property type="match status" value="4"/>
</dbReference>
<dbReference type="PRINTS" id="PR00463">
    <property type="entry name" value="EP450I"/>
</dbReference>
<evidence type="ECO:0008006" key="17">
    <source>
        <dbReference type="Google" id="ProtNLM"/>
    </source>
</evidence>
<evidence type="ECO:0000256" key="11">
    <source>
        <dbReference type="ARBA" id="ARBA00023033"/>
    </source>
</evidence>
<dbReference type="PANTHER" id="PTHR46300:SF2">
    <property type="entry name" value="CYTOCHROME P450 MONOOXYGENASE ALNH-RELATED"/>
    <property type="match status" value="1"/>
</dbReference>
<keyword evidence="6 14" id="KW-0812">Transmembrane</keyword>
<keyword evidence="12 14" id="KW-0472">Membrane</keyword>
<proteinExistence type="inferred from homology"/>